<proteinExistence type="predicted"/>
<dbReference type="RefSeq" id="XP_019089103.1">
    <property type="nucleotide sequence ID" value="XM_019233558.1"/>
</dbReference>
<dbReference type="SUPFAM" id="SSF56219">
    <property type="entry name" value="DNase I-like"/>
    <property type="match status" value="1"/>
</dbReference>
<dbReference type="Proteomes" id="UP000694864">
    <property type="component" value="Chromosome 12"/>
</dbReference>
<reference evidence="2" key="2">
    <citation type="submission" date="2025-08" db="UniProtKB">
        <authorList>
            <consortium name="RefSeq"/>
        </authorList>
    </citation>
    <scope>IDENTIFICATION</scope>
    <source>
        <tissue evidence="2">Leaf</tissue>
    </source>
</reference>
<evidence type="ECO:0000313" key="2">
    <source>
        <dbReference type="RefSeq" id="XP_019089103.1"/>
    </source>
</evidence>
<dbReference type="Gene3D" id="3.60.10.10">
    <property type="entry name" value="Endonuclease/exonuclease/phosphatase"/>
    <property type="match status" value="1"/>
</dbReference>
<gene>
    <name evidence="2" type="primary">LOC109127943</name>
</gene>
<dbReference type="PANTHER" id="PTHR33710">
    <property type="entry name" value="BNAC02G09200D PROTEIN"/>
    <property type="match status" value="1"/>
</dbReference>
<organism evidence="1 2">
    <name type="scientific">Camelina sativa</name>
    <name type="common">False flax</name>
    <name type="synonym">Myagrum sativum</name>
    <dbReference type="NCBI Taxonomy" id="90675"/>
    <lineage>
        <taxon>Eukaryota</taxon>
        <taxon>Viridiplantae</taxon>
        <taxon>Streptophyta</taxon>
        <taxon>Embryophyta</taxon>
        <taxon>Tracheophyta</taxon>
        <taxon>Spermatophyta</taxon>
        <taxon>Magnoliopsida</taxon>
        <taxon>eudicotyledons</taxon>
        <taxon>Gunneridae</taxon>
        <taxon>Pentapetalae</taxon>
        <taxon>rosids</taxon>
        <taxon>malvids</taxon>
        <taxon>Brassicales</taxon>
        <taxon>Brassicaceae</taxon>
        <taxon>Camelineae</taxon>
        <taxon>Camelina</taxon>
    </lineage>
</organism>
<dbReference type="GeneID" id="109127943"/>
<dbReference type="PANTHER" id="PTHR33710:SF86">
    <property type="entry name" value="VIRAL MOVEMENT PROTEIN"/>
    <property type="match status" value="1"/>
</dbReference>
<protein>
    <submittedName>
        <fullName evidence="2">Uncharacterized protein LOC109127943</fullName>
    </submittedName>
</protein>
<sequence>MDDFNLAMQNADLFEAQGKGLTYTWWNNQKDSPTSKKIDHAFINQPWAQVFPNSYADFLAPLQSDHAACLFQMPSINREVRKSFKFFTHVVAHNDYHASVRQAWNPQEIQGTCQFKLVRSLRLLKPVIRGLNKQHFSGITTRVKAQADKVISVQRNILSNPDAQTVREEH</sequence>
<keyword evidence="1" id="KW-1185">Reference proteome</keyword>
<name>A0ABM1QQR5_CAMSA</name>
<accession>A0ABM1QQR5</accession>
<reference evidence="1" key="1">
    <citation type="journal article" date="2014" name="Nat. Commun.">
        <title>The emerging biofuel crop Camelina sativa retains a highly undifferentiated hexaploid genome structure.</title>
        <authorList>
            <person name="Kagale S."/>
            <person name="Koh C."/>
            <person name="Nixon J."/>
            <person name="Bollina V."/>
            <person name="Clarke W.E."/>
            <person name="Tuteja R."/>
            <person name="Spillane C."/>
            <person name="Robinson S.J."/>
            <person name="Links M.G."/>
            <person name="Clarke C."/>
            <person name="Higgins E.E."/>
            <person name="Huebert T."/>
            <person name="Sharpe A.G."/>
            <person name="Parkin I.A."/>
        </authorList>
    </citation>
    <scope>NUCLEOTIDE SEQUENCE [LARGE SCALE GENOMIC DNA]</scope>
    <source>
        <strain evidence="1">cv. DH55</strain>
    </source>
</reference>
<dbReference type="InterPro" id="IPR036691">
    <property type="entry name" value="Endo/exonu/phosph_ase_sf"/>
</dbReference>
<evidence type="ECO:0000313" key="1">
    <source>
        <dbReference type="Proteomes" id="UP000694864"/>
    </source>
</evidence>